<organism evidence="1 2">
    <name type="scientific">Prochlorococcus marinus str. PAC1</name>
    <dbReference type="NCBI Taxonomy" id="59924"/>
    <lineage>
        <taxon>Bacteria</taxon>
        <taxon>Bacillati</taxon>
        <taxon>Cyanobacteriota</taxon>
        <taxon>Cyanophyceae</taxon>
        <taxon>Synechococcales</taxon>
        <taxon>Prochlorococcaceae</taxon>
        <taxon>Prochlorococcus</taxon>
    </lineage>
</organism>
<evidence type="ECO:0000313" key="1">
    <source>
        <dbReference type="EMBL" id="KGG19314.1"/>
    </source>
</evidence>
<dbReference type="AlphaFoldDB" id="A0A0A2C3S7"/>
<dbReference type="EMBL" id="JNAX01000015">
    <property type="protein sequence ID" value="KGG19314.1"/>
    <property type="molecule type" value="Genomic_DNA"/>
</dbReference>
<sequence length="43" mass="5158">MNNFISLGFLKKFSTLNLYKILIRKDFLVIPDFFKRNTMNSTK</sequence>
<protein>
    <submittedName>
        <fullName evidence="1">Uncharacterized protein</fullName>
    </submittedName>
</protein>
<evidence type="ECO:0000313" key="2">
    <source>
        <dbReference type="Proteomes" id="UP000030392"/>
    </source>
</evidence>
<reference evidence="2" key="1">
    <citation type="journal article" date="2014" name="Sci. Data">
        <title>Genomes of diverse isolates of the marine cyanobacterium Prochlorococcus.</title>
        <authorList>
            <person name="Biller S."/>
            <person name="Berube P."/>
            <person name="Thompson J."/>
            <person name="Kelly L."/>
            <person name="Roggensack S."/>
            <person name="Awad L."/>
            <person name="Roache-Johnson K."/>
            <person name="Ding H."/>
            <person name="Giovannoni S.J."/>
            <person name="Moore L.R."/>
            <person name="Chisholm S.W."/>
        </authorList>
    </citation>
    <scope>NUCLEOTIDE SEQUENCE [LARGE SCALE GENOMIC DNA]</scope>
    <source>
        <strain evidence="2">PAC1</strain>
    </source>
</reference>
<dbReference type="Proteomes" id="UP000030392">
    <property type="component" value="Unassembled WGS sequence"/>
</dbReference>
<proteinExistence type="predicted"/>
<gene>
    <name evidence="1" type="ORF">EV03_1696</name>
</gene>
<comment type="caution">
    <text evidence="1">The sequence shown here is derived from an EMBL/GenBank/DDBJ whole genome shotgun (WGS) entry which is preliminary data.</text>
</comment>
<accession>A0A0A2C3S7</accession>
<name>A0A0A2C3S7_PROMR</name>